<keyword evidence="3 10" id="KW-0808">Transferase</keyword>
<dbReference type="GO" id="GO:0008143">
    <property type="term" value="F:poly(A) binding"/>
    <property type="evidence" value="ECO:0007669"/>
    <property type="project" value="InterPro"/>
</dbReference>
<dbReference type="SUPFAM" id="SSF110455">
    <property type="entry name" value="Toprim domain"/>
    <property type="match status" value="1"/>
</dbReference>
<dbReference type="GO" id="GO:1990077">
    <property type="term" value="C:primosome complex"/>
    <property type="evidence" value="ECO:0007669"/>
    <property type="project" value="UniProtKB-KW"/>
</dbReference>
<dbReference type="InParanoid" id="I3TCZ7"/>
<dbReference type="GO" id="GO:0003899">
    <property type="term" value="F:DNA-directed RNA polymerase activity"/>
    <property type="evidence" value="ECO:0007669"/>
    <property type="project" value="UniProtKB-UniRule"/>
</dbReference>
<dbReference type="InterPro" id="IPR020607">
    <property type="entry name" value="Primase_DnaG_arc"/>
</dbReference>
<comment type="function">
    <text evidence="10">RNA polymerase that catalyzes the synthesis of short RNA molecules used as primers for DNA polymerase during DNA replication. Also part of the exosome, which is a complex involved in RNA degradation. Acts as a poly(A)-binding protein that enhances the interaction between heteropolymeric, adenine-rich transcripts and the exosome.</text>
</comment>
<evidence type="ECO:0000256" key="1">
    <source>
        <dbReference type="ARBA" id="ARBA00022478"/>
    </source>
</evidence>
<dbReference type="PANTHER" id="PTHR30313:SF2">
    <property type="entry name" value="DNA PRIMASE"/>
    <property type="match status" value="1"/>
</dbReference>
<evidence type="ECO:0000256" key="8">
    <source>
        <dbReference type="ARBA" id="ARBA00022842"/>
    </source>
</evidence>
<comment type="similarity">
    <text evidence="10">Belongs to the archaeal DnaG primase family.</text>
</comment>
<evidence type="ECO:0000313" key="14">
    <source>
        <dbReference type="Proteomes" id="UP000005270"/>
    </source>
</evidence>
<accession>I3TCZ7</accession>
<dbReference type="HAMAP" id="MF_00007">
    <property type="entry name" value="DNA_primase_DnaG_arc"/>
    <property type="match status" value="1"/>
</dbReference>
<keyword evidence="6" id="KW-0479">Metal-binding</keyword>
<dbReference type="PANTHER" id="PTHR30313">
    <property type="entry name" value="DNA PRIMASE"/>
    <property type="match status" value="1"/>
</dbReference>
<dbReference type="KEGG" id="thg:TCELL_0210"/>
<evidence type="ECO:0000259" key="12">
    <source>
        <dbReference type="PROSITE" id="PS50880"/>
    </source>
</evidence>
<dbReference type="EMBL" id="CP003531">
    <property type="protein sequence ID" value="AFK50635.1"/>
    <property type="molecule type" value="Genomic_DNA"/>
</dbReference>
<keyword evidence="1 10" id="KW-0240">DNA-directed RNA polymerase</keyword>
<reference evidence="13 14" key="1">
    <citation type="journal article" date="2012" name="J. Bacteriol.">
        <title>Complete genome sequence of the hyperthermophilic cellulolytic Crenarchaeon 'Thermogladius cellulolyticus' 1633.</title>
        <authorList>
            <person name="Mardanov A.V."/>
            <person name="Kochetkova T.V."/>
            <person name="Beletsky A.V."/>
            <person name="Bonch-Osmolovskaya E.A."/>
            <person name="Ravin N.V."/>
            <person name="Skryabin K.G."/>
        </authorList>
    </citation>
    <scope>NUCLEOTIDE SEQUENCE [LARGE SCALE GENOMIC DNA]</scope>
    <source>
        <strain evidence="14">DSM 22663 / VKM B-2946 / 1633</strain>
    </source>
</reference>
<keyword evidence="2 10" id="KW-0639">Primosome</keyword>
<evidence type="ECO:0000256" key="6">
    <source>
        <dbReference type="ARBA" id="ARBA00022723"/>
    </source>
</evidence>
<keyword evidence="11" id="KW-0175">Coiled coil</keyword>
<keyword evidence="14" id="KW-1185">Reference proteome</keyword>
<dbReference type="CDD" id="cd01029">
    <property type="entry name" value="TOPRIM_primases"/>
    <property type="match status" value="1"/>
</dbReference>
<dbReference type="Gene3D" id="3.40.1360.10">
    <property type="match status" value="1"/>
</dbReference>
<evidence type="ECO:0000256" key="7">
    <source>
        <dbReference type="ARBA" id="ARBA00022835"/>
    </source>
</evidence>
<dbReference type="GO" id="GO:0000428">
    <property type="term" value="C:DNA-directed RNA polymerase complex"/>
    <property type="evidence" value="ECO:0007669"/>
    <property type="project" value="UniProtKB-KW"/>
</dbReference>
<dbReference type="SMART" id="SM00493">
    <property type="entry name" value="TOPRIM"/>
    <property type="match status" value="1"/>
</dbReference>
<dbReference type="InterPro" id="IPR006171">
    <property type="entry name" value="TOPRIM_dom"/>
</dbReference>
<keyword evidence="8" id="KW-0460">Magnesium</keyword>
<feature type="domain" description="Toprim" evidence="12">
    <location>
        <begin position="173"/>
        <end position="248"/>
    </location>
</feature>
<proteinExistence type="inferred from homology"/>
<evidence type="ECO:0000256" key="2">
    <source>
        <dbReference type="ARBA" id="ARBA00022515"/>
    </source>
</evidence>
<gene>
    <name evidence="10" type="primary">dnaG</name>
    <name evidence="13" type="ordered locus">TCELL_0210</name>
</gene>
<dbReference type="NCBIfam" id="NF003108">
    <property type="entry name" value="PRK04031.1-1"/>
    <property type="match status" value="1"/>
</dbReference>
<feature type="coiled-coil region" evidence="11">
    <location>
        <begin position="260"/>
        <end position="305"/>
    </location>
</feature>
<comment type="subunit">
    <text evidence="10">Forms a ternary complex with MCM helicase and DNA. Component of the archaeal exosome complex.</text>
</comment>
<dbReference type="InterPro" id="IPR034154">
    <property type="entry name" value="TOPRIM_DnaG/twinkle"/>
</dbReference>
<evidence type="ECO:0000256" key="5">
    <source>
        <dbReference type="ARBA" id="ARBA00022705"/>
    </source>
</evidence>
<organism evidence="13 14">
    <name type="scientific">Thermogladius calderae (strain DSM 22663 / VKM B-2946 / 1633)</name>
    <dbReference type="NCBI Taxonomy" id="1184251"/>
    <lineage>
        <taxon>Archaea</taxon>
        <taxon>Thermoproteota</taxon>
        <taxon>Thermoprotei</taxon>
        <taxon>Desulfurococcales</taxon>
        <taxon>Desulfurococcaceae</taxon>
        <taxon>Thermogladius</taxon>
    </lineage>
</organism>
<dbReference type="HOGENOM" id="CLU_034626_0_0_2"/>
<keyword evidence="5 10" id="KW-0235">DNA replication</keyword>
<name>I3TCZ7_THEC1</name>
<dbReference type="InterPro" id="IPR050219">
    <property type="entry name" value="DnaG_primase"/>
</dbReference>
<dbReference type="EC" id="2.7.7.101" evidence="10"/>
<dbReference type="eggNOG" id="arCOG04281">
    <property type="taxonomic scope" value="Archaea"/>
</dbReference>
<evidence type="ECO:0000256" key="3">
    <source>
        <dbReference type="ARBA" id="ARBA00022679"/>
    </source>
</evidence>
<evidence type="ECO:0000256" key="10">
    <source>
        <dbReference type="HAMAP-Rule" id="MF_00007"/>
    </source>
</evidence>
<sequence>MASSVEYMSKYLIRARIQVDGIVEKHDIIGALFGQTEGLFGEQFDLKALQDKGRVGRIIVNMKTQGGKTVGEIQIPSNLDRVETALLAAMIEIVDRVGPYDAKVEVTEIVDLRIERLKKIMDRAVDILRRWGKEKTVDIKEILRDIQEMLKVPEPISYGKEELPAGPDVDKSDTVIIVEGRADVINLLRYGKTNVIAIGGARKVPDTVKELARKKKTIVFVDGDHIGDLILRELLRSIKVDLIARAPPGKEVEDLTGKDIEEALSKAVDYKTYLEELSKEGVKDAQQLLQAQERLRKETEEVTREEVVIPSTVVEDIKSLVGTLEAILYDSNWGKIKRIPTRDLVDELSNVQEGSVNAVVFDGIVTQRLLDKAVEKNVKILVGAKVGKITLKPPEVLVLTFSEFT</sequence>
<protein>
    <recommendedName>
        <fullName evidence="10">DNA primase DnaG</fullName>
        <ecNumber evidence="10">2.7.7.101</ecNumber>
    </recommendedName>
</protein>
<evidence type="ECO:0000313" key="13">
    <source>
        <dbReference type="EMBL" id="AFK50635.1"/>
    </source>
</evidence>
<dbReference type="STRING" id="1184251.TCELL_0210"/>
<dbReference type="GO" id="GO:0000178">
    <property type="term" value="C:exosome (RNase complex)"/>
    <property type="evidence" value="ECO:0007669"/>
    <property type="project" value="UniProtKB-KW"/>
</dbReference>
<dbReference type="GO" id="GO:0006269">
    <property type="term" value="P:DNA replication, synthesis of primer"/>
    <property type="evidence" value="ECO:0007669"/>
    <property type="project" value="UniProtKB-UniRule"/>
</dbReference>
<evidence type="ECO:0000256" key="4">
    <source>
        <dbReference type="ARBA" id="ARBA00022695"/>
    </source>
</evidence>
<dbReference type="FunCoup" id="I3TCZ7">
    <property type="interactions" value="1"/>
</dbReference>
<dbReference type="Pfam" id="PF01751">
    <property type="entry name" value="Toprim"/>
    <property type="match status" value="1"/>
</dbReference>
<evidence type="ECO:0000256" key="9">
    <source>
        <dbReference type="ARBA" id="ARBA00023163"/>
    </source>
</evidence>
<dbReference type="PROSITE" id="PS50880">
    <property type="entry name" value="TOPRIM"/>
    <property type="match status" value="1"/>
</dbReference>
<evidence type="ECO:0000256" key="11">
    <source>
        <dbReference type="SAM" id="Coils"/>
    </source>
</evidence>
<comment type="catalytic activity">
    <reaction evidence="10">
        <text>ssDNA + n NTP = ssDNA/pppN(pN)n-1 hybrid + (n-1) diphosphate.</text>
        <dbReference type="EC" id="2.7.7.101"/>
    </reaction>
</comment>
<dbReference type="Proteomes" id="UP000005270">
    <property type="component" value="Chromosome"/>
</dbReference>
<keyword evidence="7 10" id="KW-0271">Exosome</keyword>
<dbReference type="AlphaFoldDB" id="I3TCZ7"/>
<keyword evidence="9 10" id="KW-0804">Transcription</keyword>
<keyword evidence="4 10" id="KW-0548">Nucleotidyltransferase</keyword>
<dbReference type="GO" id="GO:0046872">
    <property type="term" value="F:metal ion binding"/>
    <property type="evidence" value="ECO:0007669"/>
    <property type="project" value="UniProtKB-KW"/>
</dbReference>
<dbReference type="GO" id="GO:0005737">
    <property type="term" value="C:cytoplasm"/>
    <property type="evidence" value="ECO:0007669"/>
    <property type="project" value="TreeGrafter"/>
</dbReference>